<evidence type="ECO:0000313" key="2">
    <source>
        <dbReference type="Proteomes" id="UP000011728"/>
    </source>
</evidence>
<dbReference type="eggNOG" id="ENOG50324Y6">
    <property type="taxonomic scope" value="Bacteria"/>
</dbReference>
<dbReference type="PATRIC" id="fig|931276.5.peg.3683"/>
<reference evidence="1 2" key="1">
    <citation type="submission" date="2013-02" db="EMBL/GenBank/DDBJ databases">
        <title>Genome sequence of Clostridium saccharoperbutylacetonicum N1-4(HMT).</title>
        <authorList>
            <person name="Poehlein A."/>
            <person name="Daniel R."/>
        </authorList>
    </citation>
    <scope>NUCLEOTIDE SEQUENCE [LARGE SCALE GENOMIC DNA]</scope>
    <source>
        <strain evidence="2">N1-4(HMT)</strain>
    </source>
</reference>
<protein>
    <submittedName>
        <fullName evidence="1">Uncharacterized protein</fullName>
    </submittedName>
</protein>
<name>M1LW51_9CLOT</name>
<dbReference type="KEGG" id="csr:Cspa_c36550"/>
<dbReference type="RefSeq" id="WP_015393731.1">
    <property type="nucleotide sequence ID" value="NC_020291.1"/>
</dbReference>
<evidence type="ECO:0000313" key="1">
    <source>
        <dbReference type="EMBL" id="AGF57415.1"/>
    </source>
</evidence>
<organism evidence="1 2">
    <name type="scientific">Clostridium saccharoperbutylacetonicum N1-4(HMT)</name>
    <dbReference type="NCBI Taxonomy" id="931276"/>
    <lineage>
        <taxon>Bacteria</taxon>
        <taxon>Bacillati</taxon>
        <taxon>Bacillota</taxon>
        <taxon>Clostridia</taxon>
        <taxon>Eubacteriales</taxon>
        <taxon>Clostridiaceae</taxon>
        <taxon>Clostridium</taxon>
    </lineage>
</organism>
<proteinExistence type="predicted"/>
<gene>
    <name evidence="1" type="ORF">Cspa_c36550</name>
</gene>
<sequence>MRYFSFTRWLTVKEGFASLSNYEEWLNIISEKSKEEAKKQTYFIMRNMNIGKSTYKPNGIRGNYASSSYNN</sequence>
<accession>M1LW51</accession>
<dbReference type="EMBL" id="CP004121">
    <property type="protein sequence ID" value="AGF57415.1"/>
    <property type="molecule type" value="Genomic_DNA"/>
</dbReference>
<keyword evidence="2" id="KW-1185">Reference proteome</keyword>
<dbReference type="AlphaFoldDB" id="M1LW51"/>
<dbReference type="HOGENOM" id="CLU_2732946_0_0_9"/>
<dbReference type="Proteomes" id="UP000011728">
    <property type="component" value="Chromosome"/>
</dbReference>